<evidence type="ECO:0000313" key="8">
    <source>
        <dbReference type="Proteomes" id="UP000050443"/>
    </source>
</evidence>
<evidence type="ECO:0000313" key="7">
    <source>
        <dbReference type="EMBL" id="KQB40118.1"/>
    </source>
</evidence>
<dbReference type="Gene3D" id="2.60.40.1120">
    <property type="entry name" value="Carboxypeptidase-like, regulatory domain"/>
    <property type="match status" value="1"/>
</dbReference>
<sequence length="655" mass="73869">MKKYFLIWIVLFGMHSSYSQTKLVNKAEKEFDQKAYASVNAGNLYEVLREKEFSSSAVYAMLGDSYYFNGDYKNALKAYDYIGKLKDEYSFTNDQLFRYGQSLKSSGRYDDASKIIKQLNSKIGKESLNSGTDYLKNIQKESSRYSIKLVKANSKLPDYGAAFYKEDQVIFTSARDTNVTAKYKDRWSGKPYFKLYEATITPEGDLINPKKLTGKINSVFHQSTPVITNDGTQMYFTRSNFLGNKFGEDDTKTNRLRIYRATMVNGVWDKIEDLSINSDSYSNAHPALRPDGKSMIFASDRPGSLGQTDLYEVELKSDGTFGEVKNMGSSINTYGRETFPFVTKSGQLYFSSDGQPGLGGLDVFAAVEKENGYWIVNVGEPINSRDDDFAFVINSDNKKGFFSSNRTKDDQIYSLKELEPVKEIKHEFTVIGKIVDSITDDALPKVEITAYDENNKEVGKYFTDNAGEFILKLPEGGPYTLKYSKDGYLVAEDIVPKSIENSLVSLNKGLKVDPNADKFIVDGDKSLSDNDDLTKKLGLLPIYFDLNGTKIKKVSLKEMNKVVQVLKDYPTFTIDVRSHTDSQGSSAYNLKLSERRAQATVQYIKSKGIRANRITGKGFGESELLNRCTDGVKCSDKEHQVNRRSEFIIHSNNKK</sequence>
<dbReference type="RefSeq" id="WP_055095408.1">
    <property type="nucleotide sequence ID" value="NZ_JRLF01000011.1"/>
</dbReference>
<gene>
    <name evidence="7" type="ORF">RC62_802</name>
</gene>
<feature type="repeat" description="TPR" evidence="4">
    <location>
        <begin position="56"/>
        <end position="89"/>
    </location>
</feature>
<accession>A0A0Q0XV04</accession>
<dbReference type="PANTHER" id="PTHR30329:SF21">
    <property type="entry name" value="LIPOPROTEIN YIAD-RELATED"/>
    <property type="match status" value="1"/>
</dbReference>
<keyword evidence="4" id="KW-0802">TPR repeat</keyword>
<dbReference type="InterPro" id="IPR050330">
    <property type="entry name" value="Bact_OuterMem_StrucFunc"/>
</dbReference>
<dbReference type="Proteomes" id="UP000050443">
    <property type="component" value="Unassembled WGS sequence"/>
</dbReference>
<dbReference type="InterPro" id="IPR019734">
    <property type="entry name" value="TPR_rpt"/>
</dbReference>
<dbReference type="Pfam" id="PF13620">
    <property type="entry name" value="CarboxypepD_reg"/>
    <property type="match status" value="1"/>
</dbReference>
<dbReference type="STRING" id="362413.RC62_802"/>
<evidence type="ECO:0000259" key="6">
    <source>
        <dbReference type="PROSITE" id="PS51123"/>
    </source>
</evidence>
<dbReference type="InterPro" id="IPR011659">
    <property type="entry name" value="WD40"/>
</dbReference>
<dbReference type="GO" id="GO:0009279">
    <property type="term" value="C:cell outer membrane"/>
    <property type="evidence" value="ECO:0007669"/>
    <property type="project" value="UniProtKB-SubCell"/>
</dbReference>
<protein>
    <submittedName>
        <fullName evidence="7">Outer membrane protein, peptidoglycan-associated lipoprotein</fullName>
    </submittedName>
</protein>
<dbReference type="InterPro" id="IPR011042">
    <property type="entry name" value="6-blade_b-propeller_TolB-like"/>
</dbReference>
<dbReference type="AlphaFoldDB" id="A0A0Q0XV04"/>
<dbReference type="PRINTS" id="PR01021">
    <property type="entry name" value="OMPADOMAIN"/>
</dbReference>
<evidence type="ECO:0000256" key="3">
    <source>
        <dbReference type="ARBA" id="ARBA00023237"/>
    </source>
</evidence>
<proteinExistence type="predicted"/>
<dbReference type="Gene3D" id="2.120.10.30">
    <property type="entry name" value="TolB, C-terminal domain"/>
    <property type="match status" value="1"/>
</dbReference>
<dbReference type="InterPro" id="IPR036737">
    <property type="entry name" value="OmpA-like_sf"/>
</dbReference>
<dbReference type="SUPFAM" id="SSF103088">
    <property type="entry name" value="OmpA-like"/>
    <property type="match status" value="1"/>
</dbReference>
<dbReference type="Gene3D" id="3.30.1330.60">
    <property type="entry name" value="OmpA-like domain"/>
    <property type="match status" value="1"/>
</dbReference>
<dbReference type="PROSITE" id="PS50005">
    <property type="entry name" value="TPR"/>
    <property type="match status" value="1"/>
</dbReference>
<dbReference type="SUPFAM" id="SSF82171">
    <property type="entry name" value="DPP6 N-terminal domain-like"/>
    <property type="match status" value="1"/>
</dbReference>
<dbReference type="InterPro" id="IPR011990">
    <property type="entry name" value="TPR-like_helical_dom_sf"/>
</dbReference>
<evidence type="ECO:0000256" key="2">
    <source>
        <dbReference type="ARBA" id="ARBA00023136"/>
    </source>
</evidence>
<dbReference type="SUPFAM" id="SSF48452">
    <property type="entry name" value="TPR-like"/>
    <property type="match status" value="1"/>
</dbReference>
<dbReference type="SUPFAM" id="SSF49478">
    <property type="entry name" value="Cna protein B-type domain"/>
    <property type="match status" value="1"/>
</dbReference>
<keyword evidence="2 5" id="KW-0472">Membrane</keyword>
<dbReference type="InterPro" id="IPR006664">
    <property type="entry name" value="OMP_bac"/>
</dbReference>
<name>A0A0Q0XV04_9FLAO</name>
<keyword evidence="7" id="KW-0449">Lipoprotein</keyword>
<comment type="subcellular location">
    <subcellularLocation>
        <location evidence="1">Cell outer membrane</location>
    </subcellularLocation>
</comment>
<dbReference type="Pfam" id="PF07676">
    <property type="entry name" value="PD40"/>
    <property type="match status" value="3"/>
</dbReference>
<reference evidence="7 8" key="1">
    <citation type="submission" date="2014-09" db="EMBL/GenBank/DDBJ databases">
        <title>Genome sequence of Flavobacterium aquidurense RC62.</title>
        <authorList>
            <person name="Kim J.F."/>
            <person name="Kwak M.-J."/>
        </authorList>
    </citation>
    <scope>NUCLEOTIDE SEQUENCE [LARGE SCALE GENOMIC DNA]</scope>
    <source>
        <strain evidence="7 8">RC62</strain>
    </source>
</reference>
<organism evidence="7 8">
    <name type="scientific">Flavobacterium aquidurense</name>
    <dbReference type="NCBI Taxonomy" id="362413"/>
    <lineage>
        <taxon>Bacteria</taxon>
        <taxon>Pseudomonadati</taxon>
        <taxon>Bacteroidota</taxon>
        <taxon>Flavobacteriia</taxon>
        <taxon>Flavobacteriales</taxon>
        <taxon>Flavobacteriaceae</taxon>
        <taxon>Flavobacterium</taxon>
    </lineage>
</organism>
<dbReference type="InterPro" id="IPR006665">
    <property type="entry name" value="OmpA-like"/>
</dbReference>
<dbReference type="PROSITE" id="PS51123">
    <property type="entry name" value="OMPA_2"/>
    <property type="match status" value="1"/>
</dbReference>
<evidence type="ECO:0000256" key="4">
    <source>
        <dbReference type="PROSITE-ProRule" id="PRU00339"/>
    </source>
</evidence>
<evidence type="ECO:0000256" key="1">
    <source>
        <dbReference type="ARBA" id="ARBA00004442"/>
    </source>
</evidence>
<dbReference type="PANTHER" id="PTHR30329">
    <property type="entry name" value="STATOR ELEMENT OF FLAGELLAR MOTOR COMPLEX"/>
    <property type="match status" value="1"/>
</dbReference>
<dbReference type="CDD" id="cd07185">
    <property type="entry name" value="OmpA_C-like"/>
    <property type="match status" value="1"/>
</dbReference>
<dbReference type="EMBL" id="JRLF01000011">
    <property type="protein sequence ID" value="KQB40118.1"/>
    <property type="molecule type" value="Genomic_DNA"/>
</dbReference>
<keyword evidence="3" id="KW-0998">Cell outer membrane</keyword>
<comment type="caution">
    <text evidence="7">The sequence shown here is derived from an EMBL/GenBank/DDBJ whole genome shotgun (WGS) entry which is preliminary data.</text>
</comment>
<evidence type="ECO:0000256" key="5">
    <source>
        <dbReference type="PROSITE-ProRule" id="PRU00473"/>
    </source>
</evidence>
<dbReference type="PATRIC" id="fig|362413.3.peg.783"/>
<dbReference type="Pfam" id="PF00691">
    <property type="entry name" value="OmpA"/>
    <property type="match status" value="1"/>
</dbReference>
<dbReference type="Gene3D" id="1.25.40.10">
    <property type="entry name" value="Tetratricopeptide repeat domain"/>
    <property type="match status" value="1"/>
</dbReference>
<feature type="domain" description="OmpA-like" evidence="6">
    <location>
        <begin position="531"/>
        <end position="653"/>
    </location>
</feature>